<dbReference type="GO" id="GO:0008270">
    <property type="term" value="F:zinc ion binding"/>
    <property type="evidence" value="ECO:0007669"/>
    <property type="project" value="UniProtKB-KW"/>
</dbReference>
<sequence>MLRNEREYSVAAIFNLIAYRFGEIFRKRYAEVDNSKITFIPVAKIILRENMTEGDKLYVNNINRSTDEFTVLGYGHSTKFNLSRRSCSCRKYDLLKESYLLAYLELICAAPLESEWSVAPEYLEMQVLPPDFDPKLERRKVKRVKVLKASRTDRNLGQKFYSCVVGKDNGGCFYFKWISSDSKVSKFQGIAKFEMLKRLRDFEENRDLLMTLYRESKYKIDHLKGLLKDIKIERDQLQQGHENYGLWFTISFSFLEKFNGGVVGLNIF</sequence>
<protein>
    <recommendedName>
        <fullName evidence="4">GRF-type domain-containing protein</fullName>
    </recommendedName>
</protein>
<keyword evidence="1" id="KW-0479">Metal-binding</keyword>
<evidence type="ECO:0000259" key="4">
    <source>
        <dbReference type="Pfam" id="PF06839"/>
    </source>
</evidence>
<comment type="caution">
    <text evidence="5">The sequence shown here is derived from an EMBL/GenBank/DDBJ whole genome shotgun (WGS) entry which is preliminary data.</text>
</comment>
<keyword evidence="6" id="KW-1185">Reference proteome</keyword>
<dbReference type="AlphaFoldDB" id="A0A2G2Y9A4"/>
<reference evidence="5 6" key="1">
    <citation type="journal article" date="2014" name="Nat. Genet.">
        <title>Genome sequence of the hot pepper provides insights into the evolution of pungency in Capsicum species.</title>
        <authorList>
            <person name="Kim S."/>
            <person name="Park M."/>
            <person name="Yeom S.I."/>
            <person name="Kim Y.M."/>
            <person name="Lee J.M."/>
            <person name="Lee H.A."/>
            <person name="Seo E."/>
            <person name="Choi J."/>
            <person name="Cheong K."/>
            <person name="Kim K.T."/>
            <person name="Jung K."/>
            <person name="Lee G.W."/>
            <person name="Oh S.K."/>
            <person name="Bae C."/>
            <person name="Kim S.B."/>
            <person name="Lee H.Y."/>
            <person name="Kim S.Y."/>
            <person name="Kim M.S."/>
            <person name="Kang B.C."/>
            <person name="Jo Y.D."/>
            <person name="Yang H.B."/>
            <person name="Jeong H.J."/>
            <person name="Kang W.H."/>
            <person name="Kwon J.K."/>
            <person name="Shin C."/>
            <person name="Lim J.Y."/>
            <person name="Park J.H."/>
            <person name="Huh J.H."/>
            <person name="Kim J.S."/>
            <person name="Kim B.D."/>
            <person name="Cohen O."/>
            <person name="Paran I."/>
            <person name="Suh M.C."/>
            <person name="Lee S.B."/>
            <person name="Kim Y.K."/>
            <person name="Shin Y."/>
            <person name="Noh S.J."/>
            <person name="Park J."/>
            <person name="Seo Y.S."/>
            <person name="Kwon S.Y."/>
            <person name="Kim H.A."/>
            <person name="Park J.M."/>
            <person name="Kim H.J."/>
            <person name="Choi S.B."/>
            <person name="Bosland P.W."/>
            <person name="Reeves G."/>
            <person name="Jo S.H."/>
            <person name="Lee B.W."/>
            <person name="Cho H.T."/>
            <person name="Choi H.S."/>
            <person name="Lee M.S."/>
            <person name="Yu Y."/>
            <person name="Do Choi Y."/>
            <person name="Park B.S."/>
            <person name="van Deynze A."/>
            <person name="Ashrafi H."/>
            <person name="Hill T."/>
            <person name="Kim W.T."/>
            <person name="Pai H.S."/>
            <person name="Ahn H.K."/>
            <person name="Yeam I."/>
            <person name="Giovannoni J.J."/>
            <person name="Rose J.K."/>
            <person name="Sorensen I."/>
            <person name="Lee S.J."/>
            <person name="Kim R.W."/>
            <person name="Choi I.Y."/>
            <person name="Choi B.S."/>
            <person name="Lim J.S."/>
            <person name="Lee Y.H."/>
            <person name="Choi D."/>
        </authorList>
    </citation>
    <scope>NUCLEOTIDE SEQUENCE [LARGE SCALE GENOMIC DNA]</scope>
    <source>
        <strain evidence="6">cv. CM334</strain>
    </source>
</reference>
<keyword evidence="3" id="KW-0862">Zinc</keyword>
<evidence type="ECO:0000256" key="2">
    <source>
        <dbReference type="ARBA" id="ARBA00022771"/>
    </source>
</evidence>
<name>A0A2G2Y9A4_CAPAN</name>
<evidence type="ECO:0000313" key="6">
    <source>
        <dbReference type="Proteomes" id="UP000222542"/>
    </source>
</evidence>
<gene>
    <name evidence="5" type="ORF">T459_30771</name>
</gene>
<keyword evidence="2" id="KW-0863">Zinc-finger</keyword>
<proteinExistence type="predicted"/>
<organism evidence="5 6">
    <name type="scientific">Capsicum annuum</name>
    <name type="common">Capsicum pepper</name>
    <dbReference type="NCBI Taxonomy" id="4072"/>
    <lineage>
        <taxon>Eukaryota</taxon>
        <taxon>Viridiplantae</taxon>
        <taxon>Streptophyta</taxon>
        <taxon>Embryophyta</taxon>
        <taxon>Tracheophyta</taxon>
        <taxon>Spermatophyta</taxon>
        <taxon>Magnoliopsida</taxon>
        <taxon>eudicotyledons</taxon>
        <taxon>Gunneridae</taxon>
        <taxon>Pentapetalae</taxon>
        <taxon>asterids</taxon>
        <taxon>lamiids</taxon>
        <taxon>Solanales</taxon>
        <taxon>Solanaceae</taxon>
        <taxon>Solanoideae</taxon>
        <taxon>Capsiceae</taxon>
        <taxon>Capsicum</taxon>
    </lineage>
</organism>
<dbReference type="Proteomes" id="UP000222542">
    <property type="component" value="Unassembled WGS sequence"/>
</dbReference>
<dbReference type="EMBL" id="AYRZ02000012">
    <property type="protein sequence ID" value="PHT66346.1"/>
    <property type="molecule type" value="Genomic_DNA"/>
</dbReference>
<evidence type="ECO:0000256" key="1">
    <source>
        <dbReference type="ARBA" id="ARBA00022723"/>
    </source>
</evidence>
<dbReference type="InterPro" id="IPR010666">
    <property type="entry name" value="Znf_GRF"/>
</dbReference>
<dbReference type="Pfam" id="PF06839">
    <property type="entry name" value="Zn_ribbon_GRF"/>
    <property type="match status" value="1"/>
</dbReference>
<dbReference type="Gramene" id="PHT66346">
    <property type="protein sequence ID" value="PHT66346"/>
    <property type="gene ID" value="T459_30771"/>
</dbReference>
<evidence type="ECO:0000313" key="5">
    <source>
        <dbReference type="EMBL" id="PHT66346.1"/>
    </source>
</evidence>
<accession>A0A2G2Y9A4</accession>
<evidence type="ECO:0000256" key="3">
    <source>
        <dbReference type="ARBA" id="ARBA00022833"/>
    </source>
</evidence>
<feature type="domain" description="GRF-type" evidence="4">
    <location>
        <begin position="144"/>
        <end position="178"/>
    </location>
</feature>
<reference evidence="5 6" key="2">
    <citation type="journal article" date="2017" name="Genome Biol.">
        <title>New reference genome sequences of hot pepper reveal the massive evolution of plant disease-resistance genes by retroduplication.</title>
        <authorList>
            <person name="Kim S."/>
            <person name="Park J."/>
            <person name="Yeom S.I."/>
            <person name="Kim Y.M."/>
            <person name="Seo E."/>
            <person name="Kim K.T."/>
            <person name="Kim M.S."/>
            <person name="Lee J.M."/>
            <person name="Cheong K."/>
            <person name="Shin H.S."/>
            <person name="Kim S.B."/>
            <person name="Han K."/>
            <person name="Lee J."/>
            <person name="Park M."/>
            <person name="Lee H.A."/>
            <person name="Lee H.Y."/>
            <person name="Lee Y."/>
            <person name="Oh S."/>
            <person name="Lee J.H."/>
            <person name="Choi E."/>
            <person name="Choi E."/>
            <person name="Lee S.E."/>
            <person name="Jeon J."/>
            <person name="Kim H."/>
            <person name="Choi G."/>
            <person name="Song H."/>
            <person name="Lee J."/>
            <person name="Lee S.C."/>
            <person name="Kwon J.K."/>
            <person name="Lee H.Y."/>
            <person name="Koo N."/>
            <person name="Hong Y."/>
            <person name="Kim R.W."/>
            <person name="Kang W.H."/>
            <person name="Huh J.H."/>
            <person name="Kang B.C."/>
            <person name="Yang T.J."/>
            <person name="Lee Y.H."/>
            <person name="Bennetzen J.L."/>
            <person name="Choi D."/>
        </authorList>
    </citation>
    <scope>NUCLEOTIDE SEQUENCE [LARGE SCALE GENOMIC DNA]</scope>
    <source>
        <strain evidence="6">cv. CM334</strain>
    </source>
</reference>